<dbReference type="PRINTS" id="PR00344">
    <property type="entry name" value="BCTRLSENSOR"/>
</dbReference>
<dbReference type="Proteomes" id="UP000243688">
    <property type="component" value="Unassembled WGS sequence"/>
</dbReference>
<evidence type="ECO:0000256" key="5">
    <source>
        <dbReference type="ARBA" id="ARBA00022553"/>
    </source>
</evidence>
<evidence type="ECO:0000259" key="14">
    <source>
        <dbReference type="PROSITE" id="PS50109"/>
    </source>
</evidence>
<feature type="transmembrane region" description="Helical" evidence="13">
    <location>
        <begin position="9"/>
        <end position="29"/>
    </location>
</feature>
<dbReference type="InterPro" id="IPR050736">
    <property type="entry name" value="Sensor_HK_Regulatory"/>
</dbReference>
<protein>
    <recommendedName>
        <fullName evidence="3">histidine kinase</fullName>
        <ecNumber evidence="3">2.7.13.3</ecNumber>
    </recommendedName>
</protein>
<dbReference type="InterPro" id="IPR036890">
    <property type="entry name" value="HATPase_C_sf"/>
</dbReference>
<comment type="catalytic activity">
    <reaction evidence="1">
        <text>ATP + protein L-histidine = ADP + protein N-phospho-L-histidine.</text>
        <dbReference type="EC" id="2.7.13.3"/>
    </reaction>
</comment>
<feature type="coiled-coil region" evidence="12">
    <location>
        <begin position="114"/>
        <end position="144"/>
    </location>
</feature>
<evidence type="ECO:0000256" key="8">
    <source>
        <dbReference type="ARBA" id="ARBA00022777"/>
    </source>
</evidence>
<dbReference type="EC" id="2.7.13.3" evidence="3"/>
<evidence type="ECO:0000313" key="16">
    <source>
        <dbReference type="EMBL" id="PDO09242.1"/>
    </source>
</evidence>
<keyword evidence="4" id="KW-1003">Cell membrane</keyword>
<evidence type="ECO:0000256" key="4">
    <source>
        <dbReference type="ARBA" id="ARBA00022475"/>
    </source>
</evidence>
<dbReference type="SUPFAM" id="SSF47384">
    <property type="entry name" value="Homodimeric domain of signal transducing histidine kinase"/>
    <property type="match status" value="1"/>
</dbReference>
<keyword evidence="9" id="KW-0067">ATP-binding</keyword>
<sequence length="364" mass="39838">MKFGLRHRLSLLVIGMTVGTLLVAGVTLVQEVHYHFRLYQEQYGVDPNLPGLIAHLEQALLPSILWTLAAVAAFGALVGLYAAKRLSAPLVDMKRAAEQIMRGDLSVRTRAVGRDELAELGRALNMLAERLEEQERLRVAMTQDIAHELRTPLATLKSHLQAMLDGIWDPTPDRLRSCYEEAERLAALVADLEQLAEMDSPDFRLDPKPENLRTLVEQSVGRVLAAFREKGVRLAVDADSPAETCVDRDRFIQIMINLLTNALKFTPPGGSVDIRLHDEPDAVRLIVRDTGVGIAPEHIPHVFERFYRADPSRSRKTGGSGLGLAIVKKLVDAHGGSIRLDSAPGRGTAVTVRLPKAGAAGGKS</sequence>
<keyword evidence="7" id="KW-0547">Nucleotide-binding</keyword>
<gene>
    <name evidence="16" type="ORF">BLM47_13655</name>
</gene>
<dbReference type="Pfam" id="PF00512">
    <property type="entry name" value="HisKA"/>
    <property type="match status" value="1"/>
</dbReference>
<dbReference type="Gene3D" id="3.30.565.10">
    <property type="entry name" value="Histidine kinase-like ATPase, C-terminal domain"/>
    <property type="match status" value="1"/>
</dbReference>
<evidence type="ECO:0000256" key="9">
    <source>
        <dbReference type="ARBA" id="ARBA00022840"/>
    </source>
</evidence>
<dbReference type="PROSITE" id="PS50885">
    <property type="entry name" value="HAMP"/>
    <property type="match status" value="1"/>
</dbReference>
<dbReference type="InterPro" id="IPR003594">
    <property type="entry name" value="HATPase_dom"/>
</dbReference>
<keyword evidence="5" id="KW-0597">Phosphoprotein</keyword>
<feature type="transmembrane region" description="Helical" evidence="13">
    <location>
        <begin position="64"/>
        <end position="83"/>
    </location>
</feature>
<keyword evidence="6" id="KW-0808">Transferase</keyword>
<feature type="domain" description="Histidine kinase" evidence="14">
    <location>
        <begin position="144"/>
        <end position="358"/>
    </location>
</feature>
<evidence type="ECO:0000256" key="10">
    <source>
        <dbReference type="ARBA" id="ARBA00023012"/>
    </source>
</evidence>
<dbReference type="SUPFAM" id="SSF55874">
    <property type="entry name" value="ATPase domain of HSP90 chaperone/DNA topoisomerase II/histidine kinase"/>
    <property type="match status" value="1"/>
</dbReference>
<dbReference type="SMART" id="SM00304">
    <property type="entry name" value="HAMP"/>
    <property type="match status" value="1"/>
</dbReference>
<dbReference type="GO" id="GO:0000155">
    <property type="term" value="F:phosphorelay sensor kinase activity"/>
    <property type="evidence" value="ECO:0007669"/>
    <property type="project" value="InterPro"/>
</dbReference>
<keyword evidence="13" id="KW-1133">Transmembrane helix</keyword>
<evidence type="ECO:0000313" key="17">
    <source>
        <dbReference type="Proteomes" id="UP000243688"/>
    </source>
</evidence>
<dbReference type="PANTHER" id="PTHR43711">
    <property type="entry name" value="TWO-COMPONENT HISTIDINE KINASE"/>
    <property type="match status" value="1"/>
</dbReference>
<dbReference type="GO" id="GO:0005886">
    <property type="term" value="C:plasma membrane"/>
    <property type="evidence" value="ECO:0007669"/>
    <property type="project" value="UniProtKB-SubCell"/>
</dbReference>
<reference evidence="16 17" key="1">
    <citation type="submission" date="2016-12" db="EMBL/GenBank/DDBJ databases">
        <title>Candidatus Reconcilibacillus cellulovorans genome.</title>
        <authorList>
            <person name="Kolinko S."/>
            <person name="Wu Y.-W."/>
            <person name="Tachea F."/>
            <person name="Denzel E."/>
            <person name="Hiras J."/>
            <person name="Baecker N."/>
            <person name="Chan L.J."/>
            <person name="Eichorst S.A."/>
            <person name="Frey D."/>
            <person name="Adams P.D."/>
            <person name="Pray T."/>
            <person name="Tanjore D."/>
            <person name="Petzold C.J."/>
            <person name="Gladden J.M."/>
            <person name="Simmons B.A."/>
            <person name="Singer S.W."/>
        </authorList>
    </citation>
    <scope>NUCLEOTIDE SEQUENCE [LARGE SCALE GENOMIC DNA]</scope>
    <source>
        <strain evidence="16">JTherm</strain>
    </source>
</reference>
<name>A0A2A6DX27_9BACL</name>
<evidence type="ECO:0000256" key="7">
    <source>
        <dbReference type="ARBA" id="ARBA00022741"/>
    </source>
</evidence>
<dbReference type="SUPFAM" id="SSF158472">
    <property type="entry name" value="HAMP domain-like"/>
    <property type="match status" value="1"/>
</dbReference>
<dbReference type="PANTHER" id="PTHR43711:SF1">
    <property type="entry name" value="HISTIDINE KINASE 1"/>
    <property type="match status" value="1"/>
</dbReference>
<dbReference type="AlphaFoldDB" id="A0A2A6DX27"/>
<dbReference type="GO" id="GO:0005524">
    <property type="term" value="F:ATP binding"/>
    <property type="evidence" value="ECO:0007669"/>
    <property type="project" value="UniProtKB-KW"/>
</dbReference>
<dbReference type="InterPro" id="IPR003661">
    <property type="entry name" value="HisK_dim/P_dom"/>
</dbReference>
<dbReference type="Pfam" id="PF00672">
    <property type="entry name" value="HAMP"/>
    <property type="match status" value="1"/>
</dbReference>
<dbReference type="PROSITE" id="PS50109">
    <property type="entry name" value="HIS_KIN"/>
    <property type="match status" value="1"/>
</dbReference>
<feature type="domain" description="HAMP" evidence="15">
    <location>
        <begin position="84"/>
        <end position="136"/>
    </location>
</feature>
<accession>A0A2A6DX27</accession>
<dbReference type="InterPro" id="IPR036097">
    <property type="entry name" value="HisK_dim/P_sf"/>
</dbReference>
<evidence type="ECO:0000256" key="3">
    <source>
        <dbReference type="ARBA" id="ARBA00012438"/>
    </source>
</evidence>
<organism evidence="16 17">
    <name type="scientific">Candidatus Reconcilbacillus cellulovorans</name>
    <dbReference type="NCBI Taxonomy" id="1906605"/>
    <lineage>
        <taxon>Bacteria</taxon>
        <taxon>Bacillati</taxon>
        <taxon>Bacillota</taxon>
        <taxon>Bacilli</taxon>
        <taxon>Bacillales</taxon>
        <taxon>Paenibacillaceae</taxon>
        <taxon>Candidatus Reconcilbacillus</taxon>
    </lineage>
</organism>
<dbReference type="Gene3D" id="6.10.340.10">
    <property type="match status" value="1"/>
</dbReference>
<evidence type="ECO:0000256" key="13">
    <source>
        <dbReference type="SAM" id="Phobius"/>
    </source>
</evidence>
<comment type="subcellular location">
    <subcellularLocation>
        <location evidence="2">Cell membrane</location>
        <topology evidence="2">Multi-pass membrane protein</topology>
    </subcellularLocation>
</comment>
<dbReference type="EMBL" id="MOXJ01000053">
    <property type="protein sequence ID" value="PDO09242.1"/>
    <property type="molecule type" value="Genomic_DNA"/>
</dbReference>
<dbReference type="SMART" id="SM00388">
    <property type="entry name" value="HisKA"/>
    <property type="match status" value="1"/>
</dbReference>
<keyword evidence="13" id="KW-0812">Transmembrane</keyword>
<evidence type="ECO:0000256" key="11">
    <source>
        <dbReference type="ARBA" id="ARBA00023136"/>
    </source>
</evidence>
<comment type="caution">
    <text evidence="16">The sequence shown here is derived from an EMBL/GenBank/DDBJ whole genome shotgun (WGS) entry which is preliminary data.</text>
</comment>
<keyword evidence="11 13" id="KW-0472">Membrane</keyword>
<dbReference type="CDD" id="cd06225">
    <property type="entry name" value="HAMP"/>
    <property type="match status" value="1"/>
</dbReference>
<dbReference type="Pfam" id="PF02518">
    <property type="entry name" value="HATPase_c"/>
    <property type="match status" value="1"/>
</dbReference>
<dbReference type="CDD" id="cd00082">
    <property type="entry name" value="HisKA"/>
    <property type="match status" value="1"/>
</dbReference>
<keyword evidence="10" id="KW-0902">Two-component regulatory system</keyword>
<dbReference type="InterPro" id="IPR005467">
    <property type="entry name" value="His_kinase_dom"/>
</dbReference>
<dbReference type="FunFam" id="3.30.565.10:FF:000006">
    <property type="entry name" value="Sensor histidine kinase WalK"/>
    <property type="match status" value="1"/>
</dbReference>
<evidence type="ECO:0000256" key="2">
    <source>
        <dbReference type="ARBA" id="ARBA00004651"/>
    </source>
</evidence>
<dbReference type="InterPro" id="IPR004358">
    <property type="entry name" value="Sig_transdc_His_kin-like_C"/>
</dbReference>
<dbReference type="SMART" id="SM00387">
    <property type="entry name" value="HATPase_c"/>
    <property type="match status" value="1"/>
</dbReference>
<keyword evidence="8 16" id="KW-0418">Kinase</keyword>
<evidence type="ECO:0000256" key="12">
    <source>
        <dbReference type="SAM" id="Coils"/>
    </source>
</evidence>
<evidence type="ECO:0000256" key="6">
    <source>
        <dbReference type="ARBA" id="ARBA00022679"/>
    </source>
</evidence>
<evidence type="ECO:0000256" key="1">
    <source>
        <dbReference type="ARBA" id="ARBA00000085"/>
    </source>
</evidence>
<proteinExistence type="predicted"/>
<dbReference type="Gene3D" id="1.10.287.130">
    <property type="match status" value="1"/>
</dbReference>
<dbReference type="CDD" id="cd00075">
    <property type="entry name" value="HATPase"/>
    <property type="match status" value="1"/>
</dbReference>
<evidence type="ECO:0000259" key="15">
    <source>
        <dbReference type="PROSITE" id="PS50885"/>
    </source>
</evidence>
<dbReference type="InterPro" id="IPR003660">
    <property type="entry name" value="HAMP_dom"/>
</dbReference>
<keyword evidence="12" id="KW-0175">Coiled coil</keyword>